<dbReference type="AlphaFoldDB" id="A0ABD5VH27"/>
<feature type="transmembrane region" description="Helical" evidence="1">
    <location>
        <begin position="62"/>
        <end position="79"/>
    </location>
</feature>
<keyword evidence="1" id="KW-0812">Transmembrane</keyword>
<sequence length="122" mass="11868">MSSERYRAAAVAGGAVGVLGAVLPWVAAAGFELDVHSVYALVACAAVVTVAVGEWSRRSQFAVGVLAAVTTGLALEAITDFASDGPPPGAHVATSSPGVGAYLALAGGALALAGVALARYTA</sequence>
<protein>
    <recommendedName>
        <fullName evidence="4">SPW repeat-containing protein</fullName>
    </recommendedName>
</protein>
<evidence type="ECO:0000313" key="3">
    <source>
        <dbReference type="Proteomes" id="UP001596395"/>
    </source>
</evidence>
<evidence type="ECO:0000256" key="1">
    <source>
        <dbReference type="SAM" id="Phobius"/>
    </source>
</evidence>
<keyword evidence="1" id="KW-0472">Membrane</keyword>
<dbReference type="RefSeq" id="WP_336349448.1">
    <property type="nucleotide sequence ID" value="NZ_JAZAQL010000001.1"/>
</dbReference>
<proteinExistence type="predicted"/>
<feature type="transmembrane region" description="Helical" evidence="1">
    <location>
        <begin position="38"/>
        <end position="55"/>
    </location>
</feature>
<gene>
    <name evidence="2" type="ORF">ACFQGB_06315</name>
</gene>
<dbReference type="Proteomes" id="UP001596395">
    <property type="component" value="Unassembled WGS sequence"/>
</dbReference>
<comment type="caution">
    <text evidence="2">The sequence shown here is derived from an EMBL/GenBank/DDBJ whole genome shotgun (WGS) entry which is preliminary data.</text>
</comment>
<evidence type="ECO:0000313" key="2">
    <source>
        <dbReference type="EMBL" id="MFC6952472.1"/>
    </source>
</evidence>
<reference evidence="2 3" key="1">
    <citation type="journal article" date="2019" name="Int. J. Syst. Evol. Microbiol.">
        <title>The Global Catalogue of Microorganisms (GCM) 10K type strain sequencing project: providing services to taxonomists for standard genome sequencing and annotation.</title>
        <authorList>
            <consortium name="The Broad Institute Genomics Platform"/>
            <consortium name="The Broad Institute Genome Sequencing Center for Infectious Disease"/>
            <person name="Wu L."/>
            <person name="Ma J."/>
        </authorList>
    </citation>
    <scope>NUCLEOTIDE SEQUENCE [LARGE SCALE GENOMIC DNA]</scope>
    <source>
        <strain evidence="2 3">GX26</strain>
    </source>
</reference>
<keyword evidence="3" id="KW-1185">Reference proteome</keyword>
<organism evidence="2 3">
    <name type="scientific">Halorubellus litoreus</name>
    <dbReference type="NCBI Taxonomy" id="755308"/>
    <lineage>
        <taxon>Archaea</taxon>
        <taxon>Methanobacteriati</taxon>
        <taxon>Methanobacteriota</taxon>
        <taxon>Stenosarchaea group</taxon>
        <taxon>Halobacteria</taxon>
        <taxon>Halobacteriales</taxon>
        <taxon>Halorubellaceae</taxon>
        <taxon>Halorubellus</taxon>
    </lineage>
</organism>
<dbReference type="EMBL" id="JBHSXN010000001">
    <property type="protein sequence ID" value="MFC6952472.1"/>
    <property type="molecule type" value="Genomic_DNA"/>
</dbReference>
<accession>A0ABD5VH27</accession>
<feature type="transmembrane region" description="Helical" evidence="1">
    <location>
        <begin position="99"/>
        <end position="118"/>
    </location>
</feature>
<name>A0ABD5VH27_9EURY</name>
<evidence type="ECO:0008006" key="4">
    <source>
        <dbReference type="Google" id="ProtNLM"/>
    </source>
</evidence>
<keyword evidence="1" id="KW-1133">Transmembrane helix</keyword>